<feature type="compositionally biased region" description="Polar residues" evidence="1">
    <location>
        <begin position="282"/>
        <end position="309"/>
    </location>
</feature>
<sequence length="416" mass="45153">MPMDIDFEDTQSTASDYSDAREEPIKTTPSKPKSGAGVKRGQRFDEPGHSFGRPHLSRSHSDPDLPGKFATRDSAKRQEPAIPRRSKAREREDPERPKTASAGQLLAKQSANEAEQAKDEPREFEQRKKLRKQKPVQETKADRAADEEIEVIGRAIDDSKLTPAQVSANTSLMSAKFMSPIGGFIPSYGFASNPLFVDFSEISKAASTSEQGALPVKITATQITFQTQHPTPKGVTDGPQTAAKVPSPTTSHHEPPAPKPLRAAARTLSTPVPMAGPKSAPPSRSTTTPVSILKPTASQPTPNPGQEQTLPPVLSAIPKHLQPQNSTRSQVLVPPEARMAPIAKMFVECCSCKFYHDMPSKVYECMVKPDAVVEDKLRGISGAITTMVKCPWCLHNMSTSCCAGYAAVVYVKEKLH</sequence>
<gene>
    <name evidence="2" type="ORF">NKR19_g2201</name>
</gene>
<name>A0AA38RY77_9PEZI</name>
<keyword evidence="3" id="KW-1185">Reference proteome</keyword>
<feature type="compositionally biased region" description="Basic and acidic residues" evidence="1">
    <location>
        <begin position="135"/>
        <end position="145"/>
    </location>
</feature>
<reference evidence="2" key="1">
    <citation type="submission" date="2022-07" db="EMBL/GenBank/DDBJ databases">
        <title>Fungi with potential for degradation of polypropylene.</title>
        <authorList>
            <person name="Gostincar C."/>
        </authorList>
    </citation>
    <scope>NUCLEOTIDE SEQUENCE</scope>
    <source>
        <strain evidence="2">EXF-13287</strain>
    </source>
</reference>
<evidence type="ECO:0000313" key="2">
    <source>
        <dbReference type="EMBL" id="KAJ9161445.1"/>
    </source>
</evidence>
<evidence type="ECO:0000313" key="3">
    <source>
        <dbReference type="Proteomes" id="UP001174691"/>
    </source>
</evidence>
<proteinExistence type="predicted"/>
<dbReference type="AlphaFoldDB" id="A0AA38RY77"/>
<comment type="caution">
    <text evidence="2">The sequence shown here is derived from an EMBL/GenBank/DDBJ whole genome shotgun (WGS) entry which is preliminary data.</text>
</comment>
<feature type="compositionally biased region" description="Basic and acidic residues" evidence="1">
    <location>
        <begin position="115"/>
        <end position="127"/>
    </location>
</feature>
<organism evidence="2 3">
    <name type="scientific">Coniochaeta hoffmannii</name>
    <dbReference type="NCBI Taxonomy" id="91930"/>
    <lineage>
        <taxon>Eukaryota</taxon>
        <taxon>Fungi</taxon>
        <taxon>Dikarya</taxon>
        <taxon>Ascomycota</taxon>
        <taxon>Pezizomycotina</taxon>
        <taxon>Sordariomycetes</taxon>
        <taxon>Sordariomycetidae</taxon>
        <taxon>Coniochaetales</taxon>
        <taxon>Coniochaetaceae</taxon>
        <taxon>Coniochaeta</taxon>
    </lineage>
</organism>
<accession>A0AA38RY77</accession>
<dbReference type="Proteomes" id="UP001174691">
    <property type="component" value="Unassembled WGS sequence"/>
</dbReference>
<feature type="region of interest" description="Disordered" evidence="1">
    <location>
        <begin position="1"/>
        <end position="145"/>
    </location>
</feature>
<protein>
    <submittedName>
        <fullName evidence="2">Uncharacterized protein</fullName>
    </submittedName>
</protein>
<feature type="region of interest" description="Disordered" evidence="1">
    <location>
        <begin position="228"/>
        <end position="311"/>
    </location>
</feature>
<evidence type="ECO:0000256" key="1">
    <source>
        <dbReference type="SAM" id="MobiDB-lite"/>
    </source>
</evidence>
<feature type="compositionally biased region" description="Basic and acidic residues" evidence="1">
    <location>
        <begin position="59"/>
        <end position="79"/>
    </location>
</feature>
<dbReference type="EMBL" id="JANBVN010000022">
    <property type="protein sequence ID" value="KAJ9161445.1"/>
    <property type="molecule type" value="Genomic_DNA"/>
</dbReference>
<feature type="compositionally biased region" description="Basic and acidic residues" evidence="1">
    <location>
        <begin position="89"/>
        <end position="98"/>
    </location>
</feature>